<evidence type="ECO:0000313" key="3">
    <source>
        <dbReference type="Proteomes" id="UP000032458"/>
    </source>
</evidence>
<keyword evidence="3" id="KW-1185">Reference proteome</keyword>
<evidence type="ECO:0000256" key="1">
    <source>
        <dbReference type="SAM" id="Phobius"/>
    </source>
</evidence>
<comment type="caution">
    <text evidence="2">The sequence shown here is derived from an EMBL/GenBank/DDBJ whole genome shotgun (WGS) entry which is preliminary data.</text>
</comment>
<gene>
    <name evidence="2" type="ORF">SNA_38130</name>
</gene>
<dbReference type="PATRIC" id="fig|1240678.4.peg.8124"/>
<protein>
    <submittedName>
        <fullName evidence="2">Uncharacterized protein</fullName>
    </submittedName>
</protein>
<sequence length="80" mass="8298">MRGFRVFIGYFGFFVLLQGALGFIGQVFFGGAWGMLHHLADLPSVAYLGVFAAGAGLAVWGEGDKKKREAGEAGGEGSGA</sequence>
<dbReference type="RefSeq" id="WP_030067083.1">
    <property type="nucleotide sequence ID" value="NZ_JRKI01000063.1"/>
</dbReference>
<feature type="transmembrane region" description="Helical" evidence="1">
    <location>
        <begin position="42"/>
        <end position="60"/>
    </location>
</feature>
<evidence type="ECO:0000313" key="2">
    <source>
        <dbReference type="EMBL" id="KIZ13282.1"/>
    </source>
</evidence>
<dbReference type="AlphaFoldDB" id="A0A0D7CD54"/>
<dbReference type="Proteomes" id="UP000032458">
    <property type="component" value="Unassembled WGS sequence"/>
</dbReference>
<accession>A0A0D7CD54</accession>
<proteinExistence type="predicted"/>
<keyword evidence="1" id="KW-0472">Membrane</keyword>
<name>A0A0D7CD54_9ACTN</name>
<reference evidence="2 3" key="1">
    <citation type="submission" date="2014-09" db="EMBL/GenBank/DDBJ databases">
        <title>Draft genome sequence of Streptomyces natalensis ATCC 27448, producer of the antifungal pimaricin.</title>
        <authorList>
            <person name="Mendes M.V."/>
            <person name="Beites T."/>
            <person name="Pires S."/>
            <person name="Santos C.L."/>
            <person name="Moradas-Ferreira P."/>
        </authorList>
    </citation>
    <scope>NUCLEOTIDE SEQUENCE [LARGE SCALE GENOMIC DNA]</scope>
    <source>
        <strain evidence="2 3">ATCC 27448</strain>
    </source>
</reference>
<keyword evidence="1" id="KW-1133">Transmembrane helix</keyword>
<keyword evidence="1" id="KW-0812">Transmembrane</keyword>
<feature type="transmembrane region" description="Helical" evidence="1">
    <location>
        <begin position="7"/>
        <end position="36"/>
    </location>
</feature>
<organism evidence="2 3">
    <name type="scientific">Streptomyces natalensis ATCC 27448</name>
    <dbReference type="NCBI Taxonomy" id="1240678"/>
    <lineage>
        <taxon>Bacteria</taxon>
        <taxon>Bacillati</taxon>
        <taxon>Actinomycetota</taxon>
        <taxon>Actinomycetes</taxon>
        <taxon>Kitasatosporales</taxon>
        <taxon>Streptomycetaceae</taxon>
        <taxon>Streptomyces</taxon>
    </lineage>
</organism>
<dbReference type="EMBL" id="JRKI01000063">
    <property type="protein sequence ID" value="KIZ13282.1"/>
    <property type="molecule type" value="Genomic_DNA"/>
</dbReference>